<feature type="transmembrane region" description="Helical" evidence="9">
    <location>
        <begin position="95"/>
        <end position="116"/>
    </location>
</feature>
<evidence type="ECO:0000256" key="1">
    <source>
        <dbReference type="ARBA" id="ARBA00004651"/>
    </source>
</evidence>
<keyword evidence="5" id="KW-0297">G-protein coupled receptor</keyword>
<dbReference type="InterPro" id="IPR050569">
    <property type="entry name" value="TAAR"/>
</dbReference>
<dbReference type="Pfam" id="PF00001">
    <property type="entry name" value="7tm_1"/>
    <property type="match status" value="1"/>
</dbReference>
<dbReference type="EMBL" id="KB202481">
    <property type="protein sequence ID" value="ESO90196.1"/>
    <property type="molecule type" value="Genomic_DNA"/>
</dbReference>
<dbReference type="GO" id="GO:0004930">
    <property type="term" value="F:G protein-coupled receptor activity"/>
    <property type="evidence" value="ECO:0007669"/>
    <property type="project" value="UniProtKB-KW"/>
</dbReference>
<dbReference type="Gene3D" id="1.20.1070.10">
    <property type="entry name" value="Rhodopsin 7-helix transmembrane proteins"/>
    <property type="match status" value="1"/>
</dbReference>
<reference evidence="11 12" key="1">
    <citation type="journal article" date="2013" name="Nature">
        <title>Insights into bilaterian evolution from three spiralian genomes.</title>
        <authorList>
            <person name="Simakov O."/>
            <person name="Marletaz F."/>
            <person name="Cho S.J."/>
            <person name="Edsinger-Gonzales E."/>
            <person name="Havlak P."/>
            <person name="Hellsten U."/>
            <person name="Kuo D.H."/>
            <person name="Larsson T."/>
            <person name="Lv J."/>
            <person name="Arendt D."/>
            <person name="Savage R."/>
            <person name="Osoegawa K."/>
            <person name="de Jong P."/>
            <person name="Grimwood J."/>
            <person name="Chapman J.A."/>
            <person name="Shapiro H."/>
            <person name="Aerts A."/>
            <person name="Otillar R.P."/>
            <person name="Terry A.Y."/>
            <person name="Boore J.L."/>
            <person name="Grigoriev I.V."/>
            <person name="Lindberg D.R."/>
            <person name="Seaver E.C."/>
            <person name="Weisblat D.A."/>
            <person name="Putnam N.H."/>
            <person name="Rokhsar D.S."/>
        </authorList>
    </citation>
    <scope>NUCLEOTIDE SEQUENCE [LARGE SCALE GENOMIC DNA]</scope>
</reference>
<sequence>MNNSSYLNDMFPVPANTTVASSSNQQIVVNAIIGGLVFLLCLFTFTSILLTKSLRNKEKVCYLAIICSDLVLSCQILFVRLLPITFNSDHPLCHFQLWNGIILTQATMFSNMMVTTERFVSVVLPFRFSEKVTCKRLMVVYAFLWVAAIVLTFVMFSDGFSGSTLCQFLTVGNRKSYAILGSFMCSIVIVDFSLYVGIIKVARRHIRQIAATMVDGNIAECLRAIVDGRTDMGDGNIRPHFMWTYKNSRLHTIFRRRGKAVRTPFRCNGAFKDC</sequence>
<feature type="transmembrane region" description="Helical" evidence="9">
    <location>
        <begin position="27"/>
        <end position="50"/>
    </location>
</feature>
<keyword evidence="3 9" id="KW-0812">Transmembrane</keyword>
<dbReference type="PROSITE" id="PS00237">
    <property type="entry name" value="G_PROTEIN_RECEP_F1_1"/>
    <property type="match status" value="1"/>
</dbReference>
<dbReference type="GO" id="GO:0005886">
    <property type="term" value="C:plasma membrane"/>
    <property type="evidence" value="ECO:0007669"/>
    <property type="project" value="UniProtKB-SubCell"/>
</dbReference>
<feature type="transmembrane region" description="Helical" evidence="9">
    <location>
        <begin position="62"/>
        <end position="83"/>
    </location>
</feature>
<evidence type="ECO:0000313" key="11">
    <source>
        <dbReference type="EMBL" id="ESO90196.1"/>
    </source>
</evidence>
<comment type="subcellular location">
    <subcellularLocation>
        <location evidence="1">Cell membrane</location>
        <topology evidence="1">Multi-pass membrane protein</topology>
    </subcellularLocation>
</comment>
<feature type="transmembrane region" description="Helical" evidence="9">
    <location>
        <begin position="177"/>
        <end position="198"/>
    </location>
</feature>
<dbReference type="PANTHER" id="PTHR24249:SF421">
    <property type="entry name" value="G-PROTEIN COUPLED RECEPTORS FAMILY 1 PROFILE DOMAIN-CONTAINING PROTEIN"/>
    <property type="match status" value="1"/>
</dbReference>
<dbReference type="OrthoDB" id="9938815at2759"/>
<evidence type="ECO:0000259" key="10">
    <source>
        <dbReference type="PROSITE" id="PS50262"/>
    </source>
</evidence>
<dbReference type="PANTHER" id="PTHR24249">
    <property type="entry name" value="HISTAMINE RECEPTOR-RELATED G-PROTEIN COUPLED RECEPTOR"/>
    <property type="match status" value="1"/>
</dbReference>
<evidence type="ECO:0000256" key="7">
    <source>
        <dbReference type="ARBA" id="ARBA00023170"/>
    </source>
</evidence>
<keyword evidence="7" id="KW-0675">Receptor</keyword>
<evidence type="ECO:0000256" key="9">
    <source>
        <dbReference type="SAM" id="Phobius"/>
    </source>
</evidence>
<protein>
    <recommendedName>
        <fullName evidence="10">G-protein coupled receptors family 1 profile domain-containing protein</fullName>
    </recommendedName>
</protein>
<keyword evidence="8" id="KW-0807">Transducer</keyword>
<evidence type="ECO:0000256" key="3">
    <source>
        <dbReference type="ARBA" id="ARBA00022692"/>
    </source>
</evidence>
<evidence type="ECO:0000256" key="6">
    <source>
        <dbReference type="ARBA" id="ARBA00023136"/>
    </source>
</evidence>
<dbReference type="KEGG" id="lgi:LOTGIDRAFT_164511"/>
<keyword evidence="12" id="KW-1185">Reference proteome</keyword>
<accession>V4AA56</accession>
<feature type="domain" description="G-protein coupled receptors family 1 profile" evidence="10">
    <location>
        <begin position="34"/>
        <end position="274"/>
    </location>
</feature>
<keyword evidence="6 9" id="KW-0472">Membrane</keyword>
<dbReference type="SUPFAM" id="SSF81321">
    <property type="entry name" value="Family A G protein-coupled receptor-like"/>
    <property type="match status" value="1"/>
</dbReference>
<proteinExistence type="predicted"/>
<organism evidence="11 12">
    <name type="scientific">Lottia gigantea</name>
    <name type="common">Giant owl limpet</name>
    <dbReference type="NCBI Taxonomy" id="225164"/>
    <lineage>
        <taxon>Eukaryota</taxon>
        <taxon>Metazoa</taxon>
        <taxon>Spiralia</taxon>
        <taxon>Lophotrochozoa</taxon>
        <taxon>Mollusca</taxon>
        <taxon>Gastropoda</taxon>
        <taxon>Patellogastropoda</taxon>
        <taxon>Lottioidea</taxon>
        <taxon>Lottiidae</taxon>
        <taxon>Lottia</taxon>
    </lineage>
</organism>
<dbReference type="PROSITE" id="PS50262">
    <property type="entry name" value="G_PROTEIN_RECEP_F1_2"/>
    <property type="match status" value="1"/>
</dbReference>
<evidence type="ECO:0000256" key="8">
    <source>
        <dbReference type="ARBA" id="ARBA00023224"/>
    </source>
</evidence>
<evidence type="ECO:0000256" key="2">
    <source>
        <dbReference type="ARBA" id="ARBA00022475"/>
    </source>
</evidence>
<dbReference type="Proteomes" id="UP000030746">
    <property type="component" value="Unassembled WGS sequence"/>
</dbReference>
<dbReference type="InterPro" id="IPR000276">
    <property type="entry name" value="GPCR_Rhodpsn"/>
</dbReference>
<gene>
    <name evidence="11" type="ORF">LOTGIDRAFT_164511</name>
</gene>
<feature type="transmembrane region" description="Helical" evidence="9">
    <location>
        <begin position="137"/>
        <end position="157"/>
    </location>
</feature>
<evidence type="ECO:0000256" key="4">
    <source>
        <dbReference type="ARBA" id="ARBA00022989"/>
    </source>
</evidence>
<dbReference type="CTD" id="20239750"/>
<dbReference type="GeneID" id="20239750"/>
<keyword evidence="2" id="KW-1003">Cell membrane</keyword>
<dbReference type="InterPro" id="IPR017452">
    <property type="entry name" value="GPCR_Rhodpsn_7TM"/>
</dbReference>
<dbReference type="AlphaFoldDB" id="V4AA56"/>
<evidence type="ECO:0000256" key="5">
    <source>
        <dbReference type="ARBA" id="ARBA00023040"/>
    </source>
</evidence>
<name>V4AA56_LOTGI</name>
<dbReference type="RefSeq" id="XP_009059266.1">
    <property type="nucleotide sequence ID" value="XM_009061018.1"/>
</dbReference>
<keyword evidence="4 9" id="KW-1133">Transmembrane helix</keyword>
<dbReference type="HOGENOM" id="CLU_1016663_0_0_1"/>
<evidence type="ECO:0000313" key="12">
    <source>
        <dbReference type="Proteomes" id="UP000030746"/>
    </source>
</evidence>